<proteinExistence type="predicted"/>
<evidence type="ECO:0000313" key="1">
    <source>
        <dbReference type="EMBL" id="WVZ56956.1"/>
    </source>
</evidence>
<organism evidence="1 2">
    <name type="scientific">Paspalum notatum var. saurae</name>
    <dbReference type="NCBI Taxonomy" id="547442"/>
    <lineage>
        <taxon>Eukaryota</taxon>
        <taxon>Viridiplantae</taxon>
        <taxon>Streptophyta</taxon>
        <taxon>Embryophyta</taxon>
        <taxon>Tracheophyta</taxon>
        <taxon>Spermatophyta</taxon>
        <taxon>Magnoliopsida</taxon>
        <taxon>Liliopsida</taxon>
        <taxon>Poales</taxon>
        <taxon>Poaceae</taxon>
        <taxon>PACMAD clade</taxon>
        <taxon>Panicoideae</taxon>
        <taxon>Andropogonodae</taxon>
        <taxon>Paspaleae</taxon>
        <taxon>Paspalinae</taxon>
        <taxon>Paspalum</taxon>
    </lineage>
</organism>
<dbReference type="EMBL" id="CP144746">
    <property type="protein sequence ID" value="WVZ56956.1"/>
    <property type="molecule type" value="Genomic_DNA"/>
</dbReference>
<dbReference type="Proteomes" id="UP001341281">
    <property type="component" value="Chromosome 02"/>
</dbReference>
<name>A0AAQ3SKB1_PASNO</name>
<gene>
    <name evidence="1" type="ORF">U9M48_007414</name>
</gene>
<protein>
    <submittedName>
        <fullName evidence="1">Uncharacterized protein</fullName>
    </submittedName>
</protein>
<sequence length="68" mass="7130">MVPLVEATDGRPLVVFALSGFCIKKGSTAPVFTREARWCGGMDPPAWGSAMAPRRAALCVVWPPEGGG</sequence>
<dbReference type="AlphaFoldDB" id="A0AAQ3SKB1"/>
<evidence type="ECO:0000313" key="2">
    <source>
        <dbReference type="Proteomes" id="UP001341281"/>
    </source>
</evidence>
<reference evidence="1 2" key="1">
    <citation type="submission" date="2024-02" db="EMBL/GenBank/DDBJ databases">
        <title>High-quality chromosome-scale genome assembly of Pensacola bahiagrass (Paspalum notatum Flugge var. saurae).</title>
        <authorList>
            <person name="Vega J.M."/>
            <person name="Podio M."/>
            <person name="Orjuela J."/>
            <person name="Siena L.A."/>
            <person name="Pessino S.C."/>
            <person name="Combes M.C."/>
            <person name="Mariac C."/>
            <person name="Albertini E."/>
            <person name="Pupilli F."/>
            <person name="Ortiz J.P.A."/>
            <person name="Leblanc O."/>
        </authorList>
    </citation>
    <scope>NUCLEOTIDE SEQUENCE [LARGE SCALE GENOMIC DNA]</scope>
    <source>
        <strain evidence="1">R1</strain>
        <tissue evidence="1">Leaf</tissue>
    </source>
</reference>
<accession>A0AAQ3SKB1</accession>
<keyword evidence="2" id="KW-1185">Reference proteome</keyword>